<reference evidence="6" key="1">
    <citation type="journal article" date="2021" name="Genome Biol. Evol.">
        <title>A High-Quality Reference Genome for a Parasitic Bivalve with Doubly Uniparental Inheritance (Bivalvia: Unionida).</title>
        <authorList>
            <person name="Smith C.H."/>
        </authorList>
    </citation>
    <scope>NUCLEOTIDE SEQUENCE</scope>
    <source>
        <strain evidence="6">CHS0354</strain>
    </source>
</reference>
<dbReference type="AlphaFoldDB" id="A0AAE0WBZ2"/>
<protein>
    <recommendedName>
        <fullName evidence="5">Cystatin domain-containing protein</fullName>
    </recommendedName>
</protein>
<accession>A0AAE0WBZ2</accession>
<dbReference type="Proteomes" id="UP001195483">
    <property type="component" value="Unassembled WGS sequence"/>
</dbReference>
<dbReference type="Gene3D" id="3.10.450.10">
    <property type="match status" value="2"/>
</dbReference>
<dbReference type="PROSITE" id="PS00287">
    <property type="entry name" value="CYSTATIN"/>
    <property type="match status" value="2"/>
</dbReference>
<reference evidence="6" key="2">
    <citation type="journal article" date="2021" name="Genome Biol. Evol.">
        <title>Developing a high-quality reference genome for a parasitic bivalve with doubly uniparental inheritance (Bivalvia: Unionida).</title>
        <authorList>
            <person name="Smith C.H."/>
        </authorList>
    </citation>
    <scope>NUCLEOTIDE SEQUENCE</scope>
    <source>
        <strain evidence="6">CHS0354</strain>
        <tissue evidence="6">Mantle</tissue>
    </source>
</reference>
<evidence type="ECO:0000259" key="5">
    <source>
        <dbReference type="Pfam" id="PF00031"/>
    </source>
</evidence>
<dbReference type="EMBL" id="JAEAOA010000451">
    <property type="protein sequence ID" value="KAK3607952.1"/>
    <property type="molecule type" value="Genomic_DNA"/>
</dbReference>
<sequence>MILILFTLAIGLVSCQIRPGGMTNMDPKNPMLQKPARVAATYKDNQNSVSLSDRYGQDYEIIAALKQVVAGVLYNLTLKFTSADNNVTICDVAVLEQSWMQYIGLNGTPNCHTLNQQRIGGYRNVDSSSPEIKAAAAFAVDAINKQSNSLYRNMLIEVVSAQQQVVAGTNYKLVLSV</sequence>
<dbReference type="InterPro" id="IPR046350">
    <property type="entry name" value="Cystatin_sf"/>
</dbReference>
<dbReference type="SUPFAM" id="SSF54403">
    <property type="entry name" value="Cystatin/monellin"/>
    <property type="match status" value="2"/>
</dbReference>
<reference evidence="6" key="3">
    <citation type="submission" date="2023-05" db="EMBL/GenBank/DDBJ databases">
        <authorList>
            <person name="Smith C.H."/>
        </authorList>
    </citation>
    <scope>NUCLEOTIDE SEQUENCE</scope>
    <source>
        <strain evidence="6">CHS0354</strain>
        <tissue evidence="6">Mantle</tissue>
    </source>
</reference>
<dbReference type="InterPro" id="IPR000010">
    <property type="entry name" value="Cystatin_dom"/>
</dbReference>
<keyword evidence="2" id="KW-0646">Protease inhibitor</keyword>
<keyword evidence="7" id="KW-1185">Reference proteome</keyword>
<evidence type="ECO:0000256" key="4">
    <source>
        <dbReference type="SAM" id="SignalP"/>
    </source>
</evidence>
<dbReference type="PANTHER" id="PTHR46186:SF2">
    <property type="entry name" value="CYSTATIN"/>
    <property type="match status" value="1"/>
</dbReference>
<keyword evidence="3" id="KW-0789">Thiol protease inhibitor</keyword>
<gene>
    <name evidence="6" type="ORF">CHS0354_006548</name>
</gene>
<organism evidence="6 7">
    <name type="scientific">Potamilus streckersoni</name>
    <dbReference type="NCBI Taxonomy" id="2493646"/>
    <lineage>
        <taxon>Eukaryota</taxon>
        <taxon>Metazoa</taxon>
        <taxon>Spiralia</taxon>
        <taxon>Lophotrochozoa</taxon>
        <taxon>Mollusca</taxon>
        <taxon>Bivalvia</taxon>
        <taxon>Autobranchia</taxon>
        <taxon>Heteroconchia</taxon>
        <taxon>Palaeoheterodonta</taxon>
        <taxon>Unionida</taxon>
        <taxon>Unionoidea</taxon>
        <taxon>Unionidae</taxon>
        <taxon>Ambleminae</taxon>
        <taxon>Lampsilini</taxon>
        <taxon>Potamilus</taxon>
    </lineage>
</organism>
<feature type="signal peptide" evidence="4">
    <location>
        <begin position="1"/>
        <end position="15"/>
    </location>
</feature>
<dbReference type="GO" id="GO:0005615">
    <property type="term" value="C:extracellular space"/>
    <property type="evidence" value="ECO:0007669"/>
    <property type="project" value="TreeGrafter"/>
</dbReference>
<dbReference type="GO" id="GO:0005737">
    <property type="term" value="C:cytoplasm"/>
    <property type="evidence" value="ECO:0007669"/>
    <property type="project" value="TreeGrafter"/>
</dbReference>
<proteinExistence type="inferred from homology"/>
<evidence type="ECO:0000256" key="2">
    <source>
        <dbReference type="ARBA" id="ARBA00022690"/>
    </source>
</evidence>
<keyword evidence="4" id="KW-0732">Signal</keyword>
<feature type="chain" id="PRO_5042060321" description="Cystatin domain-containing protein" evidence="4">
    <location>
        <begin position="16"/>
        <end position="177"/>
    </location>
</feature>
<evidence type="ECO:0000256" key="1">
    <source>
        <dbReference type="ARBA" id="ARBA00009403"/>
    </source>
</evidence>
<dbReference type="GO" id="GO:0031982">
    <property type="term" value="C:vesicle"/>
    <property type="evidence" value="ECO:0007669"/>
    <property type="project" value="TreeGrafter"/>
</dbReference>
<evidence type="ECO:0000313" key="6">
    <source>
        <dbReference type="EMBL" id="KAK3607952.1"/>
    </source>
</evidence>
<dbReference type="GO" id="GO:0004869">
    <property type="term" value="F:cysteine-type endopeptidase inhibitor activity"/>
    <property type="evidence" value="ECO:0007669"/>
    <property type="project" value="UniProtKB-KW"/>
</dbReference>
<name>A0AAE0WBZ2_9BIVA</name>
<evidence type="ECO:0000256" key="3">
    <source>
        <dbReference type="ARBA" id="ARBA00022704"/>
    </source>
</evidence>
<comment type="caution">
    <text evidence="6">The sequence shown here is derived from an EMBL/GenBank/DDBJ whole genome shotgun (WGS) entry which is preliminary data.</text>
</comment>
<feature type="domain" description="Cystatin" evidence="5">
    <location>
        <begin position="120"/>
        <end position="176"/>
    </location>
</feature>
<dbReference type="PANTHER" id="PTHR46186">
    <property type="entry name" value="CYSTATIN"/>
    <property type="match status" value="1"/>
</dbReference>
<dbReference type="Pfam" id="PF00031">
    <property type="entry name" value="Cystatin"/>
    <property type="match status" value="1"/>
</dbReference>
<dbReference type="InterPro" id="IPR018073">
    <property type="entry name" value="Prot_inh_cystat_CS"/>
</dbReference>
<evidence type="ECO:0000313" key="7">
    <source>
        <dbReference type="Proteomes" id="UP001195483"/>
    </source>
</evidence>
<dbReference type="CDD" id="cd00042">
    <property type="entry name" value="CY"/>
    <property type="match status" value="1"/>
</dbReference>
<comment type="similarity">
    <text evidence="1">Belongs to the cystatin family.</text>
</comment>